<evidence type="ECO:0000313" key="1">
    <source>
        <dbReference type="EnsemblMetazoa" id="Aqu2.1.27761_001"/>
    </source>
</evidence>
<accession>A0A1X7UJY0</accession>
<proteinExistence type="predicted"/>
<protein>
    <submittedName>
        <fullName evidence="1">Uncharacterized protein</fullName>
    </submittedName>
</protein>
<dbReference type="InParanoid" id="A0A1X7UJY0"/>
<organism evidence="1">
    <name type="scientific">Amphimedon queenslandica</name>
    <name type="common">Sponge</name>
    <dbReference type="NCBI Taxonomy" id="400682"/>
    <lineage>
        <taxon>Eukaryota</taxon>
        <taxon>Metazoa</taxon>
        <taxon>Porifera</taxon>
        <taxon>Demospongiae</taxon>
        <taxon>Heteroscleromorpha</taxon>
        <taxon>Haplosclerida</taxon>
        <taxon>Niphatidae</taxon>
        <taxon>Amphimedon</taxon>
    </lineage>
</organism>
<dbReference type="EnsemblMetazoa" id="Aqu2.1.27761_001">
    <property type="protein sequence ID" value="Aqu2.1.27761_001"/>
    <property type="gene ID" value="Aqu2.1.27761"/>
</dbReference>
<sequence length="71" mass="8422">MDHLLNGTFTLVEIIRWDVTVAKETYLKDKRRTLPQIVKCSKQKTSSFKLGVLYQPFIKLILSRLYQMNYV</sequence>
<reference evidence="1" key="1">
    <citation type="submission" date="2017-05" db="UniProtKB">
        <authorList>
            <consortium name="EnsemblMetazoa"/>
        </authorList>
    </citation>
    <scope>IDENTIFICATION</scope>
</reference>
<dbReference type="AlphaFoldDB" id="A0A1X7UJY0"/>
<name>A0A1X7UJY0_AMPQE</name>